<dbReference type="Gene3D" id="2.40.160.50">
    <property type="entry name" value="membrane protein fhac: a member of the omp85/tpsb transporter family"/>
    <property type="match status" value="1"/>
</dbReference>
<dbReference type="GO" id="GO:0046819">
    <property type="term" value="P:protein secretion by the type V secretion system"/>
    <property type="evidence" value="ECO:0007669"/>
    <property type="project" value="TreeGrafter"/>
</dbReference>
<dbReference type="InterPro" id="IPR005565">
    <property type="entry name" value="Hemolysn_activator_HlyB_C"/>
</dbReference>
<dbReference type="Gene3D" id="3.10.20.310">
    <property type="entry name" value="membrane protein fhac"/>
    <property type="match status" value="1"/>
</dbReference>
<dbReference type="Proteomes" id="UP000295645">
    <property type="component" value="Unassembled WGS sequence"/>
</dbReference>
<feature type="signal peptide" evidence="5">
    <location>
        <begin position="1"/>
        <end position="31"/>
    </location>
</feature>
<dbReference type="InterPro" id="IPR051544">
    <property type="entry name" value="TPS_OM_transporter"/>
</dbReference>
<feature type="domain" description="Haemolysin activator HlyB C-terminal" evidence="6">
    <location>
        <begin position="215"/>
        <end position="338"/>
    </location>
</feature>
<keyword evidence="1" id="KW-0472">Membrane</keyword>
<dbReference type="PANTHER" id="PTHR34597">
    <property type="entry name" value="SLR1661 PROTEIN"/>
    <property type="match status" value="1"/>
</dbReference>
<feature type="domain" description="ShlB POTRA" evidence="8">
    <location>
        <begin position="158"/>
        <end position="210"/>
    </location>
</feature>
<dbReference type="GO" id="GO:0008320">
    <property type="term" value="F:protein transmembrane transporter activity"/>
    <property type="evidence" value="ECO:0007669"/>
    <property type="project" value="TreeGrafter"/>
</dbReference>
<keyword evidence="10" id="KW-1185">Reference proteome</keyword>
<evidence type="ECO:0000313" key="10">
    <source>
        <dbReference type="Proteomes" id="UP000295645"/>
    </source>
</evidence>
<evidence type="ECO:0000259" key="7">
    <source>
        <dbReference type="Pfam" id="PF08479"/>
    </source>
</evidence>
<evidence type="ECO:0000259" key="8">
    <source>
        <dbReference type="Pfam" id="PF17287"/>
    </source>
</evidence>
<evidence type="ECO:0000259" key="6">
    <source>
        <dbReference type="Pfam" id="PF03865"/>
    </source>
</evidence>
<accession>A0A4R3YWL5</accession>
<evidence type="ECO:0000256" key="4">
    <source>
        <dbReference type="SAM" id="MobiDB-lite"/>
    </source>
</evidence>
<dbReference type="AlphaFoldDB" id="A0A4R3YWL5"/>
<feature type="chain" id="PRO_5020379018" evidence="5">
    <location>
        <begin position="32"/>
        <end position="339"/>
    </location>
</feature>
<feature type="compositionally biased region" description="Basic and acidic residues" evidence="4">
    <location>
        <begin position="36"/>
        <end position="61"/>
    </location>
</feature>
<proteinExistence type="predicted"/>
<feature type="domain" description="Polypeptide-transport-associated ShlB-type" evidence="7">
    <location>
        <begin position="84"/>
        <end position="156"/>
    </location>
</feature>
<sequence length="339" mass="37426">MTTLYPPRRMTLRVRSLAVATAALFASSAASQTLLDRQEQRDRAQRDAEARADQRNAPEVRLESQDVAPHRIDLPAEAQCLRFSAIRLDGAHAREFAFAQRYLDRYAGRCVGPKGVQAIRARTAALIANRGYVTTRIALPEQAVAPGVLRLAVLPGTVGNIRLAHGSQDETWRTAFPIRPGDLLNLRDIEQGLEQIKRLSSQDANVDIAPGRLAGESDLVIAMRRSRPWHVVATLDDTGSRATGRLQAGLNLALDNPLRLNDLLSVGINRNLPASSRHGTRGTNASYSVPMGHWLFTASLYDYAYRQTVVGYWQTFATRGKSRTVDLAAQRVGKRWATE</sequence>
<keyword evidence="1" id="KW-1134">Transmembrane beta strand</keyword>
<name>A0A4R3YWL5_9GAMM</name>
<organism evidence="9 10">
    <name type="scientific">Luteibacter rhizovicinus</name>
    <dbReference type="NCBI Taxonomy" id="242606"/>
    <lineage>
        <taxon>Bacteria</taxon>
        <taxon>Pseudomonadati</taxon>
        <taxon>Pseudomonadota</taxon>
        <taxon>Gammaproteobacteria</taxon>
        <taxon>Lysobacterales</taxon>
        <taxon>Rhodanobacteraceae</taxon>
        <taxon>Luteibacter</taxon>
    </lineage>
</organism>
<dbReference type="InterPro" id="IPR035251">
    <property type="entry name" value="ShlB_POTRA"/>
</dbReference>
<dbReference type="EMBL" id="SMCS01000002">
    <property type="protein sequence ID" value="TCV95673.1"/>
    <property type="molecule type" value="Genomic_DNA"/>
</dbReference>
<keyword evidence="3" id="KW-0998">Cell outer membrane</keyword>
<dbReference type="Pfam" id="PF08479">
    <property type="entry name" value="POTRA_2"/>
    <property type="match status" value="1"/>
</dbReference>
<evidence type="ECO:0000313" key="9">
    <source>
        <dbReference type="EMBL" id="TCV95673.1"/>
    </source>
</evidence>
<dbReference type="Pfam" id="PF17287">
    <property type="entry name" value="POTRA_3"/>
    <property type="match status" value="1"/>
</dbReference>
<dbReference type="PANTHER" id="PTHR34597:SF3">
    <property type="entry name" value="OUTER MEMBRANE TRANSPORTER CDIB"/>
    <property type="match status" value="1"/>
</dbReference>
<protein>
    <submittedName>
        <fullName evidence="9">POTRA domain-containing ShlB-type protein</fullName>
    </submittedName>
</protein>
<keyword evidence="2" id="KW-0812">Transmembrane</keyword>
<reference evidence="9 10" key="1">
    <citation type="submission" date="2019-03" db="EMBL/GenBank/DDBJ databases">
        <title>Above-ground endophytic microbial communities from plants in different locations in the United States.</title>
        <authorList>
            <person name="Frank C."/>
        </authorList>
    </citation>
    <scope>NUCLEOTIDE SEQUENCE [LARGE SCALE GENOMIC DNA]</scope>
    <source>
        <strain evidence="9 10">LP_13_YM</strain>
    </source>
</reference>
<feature type="region of interest" description="Disordered" evidence="4">
    <location>
        <begin position="35"/>
        <end position="61"/>
    </location>
</feature>
<evidence type="ECO:0000256" key="3">
    <source>
        <dbReference type="ARBA" id="ARBA00023237"/>
    </source>
</evidence>
<evidence type="ECO:0000256" key="1">
    <source>
        <dbReference type="ARBA" id="ARBA00022452"/>
    </source>
</evidence>
<evidence type="ECO:0000256" key="5">
    <source>
        <dbReference type="SAM" id="SignalP"/>
    </source>
</evidence>
<dbReference type="GO" id="GO:0098046">
    <property type="term" value="C:type V protein secretion system complex"/>
    <property type="evidence" value="ECO:0007669"/>
    <property type="project" value="TreeGrafter"/>
</dbReference>
<dbReference type="Pfam" id="PF03865">
    <property type="entry name" value="ShlB"/>
    <property type="match status" value="1"/>
</dbReference>
<comment type="caution">
    <text evidence="9">The sequence shown here is derived from an EMBL/GenBank/DDBJ whole genome shotgun (WGS) entry which is preliminary data.</text>
</comment>
<gene>
    <name evidence="9" type="ORF">EC912_10216</name>
</gene>
<evidence type="ECO:0000256" key="2">
    <source>
        <dbReference type="ARBA" id="ARBA00022692"/>
    </source>
</evidence>
<keyword evidence="5" id="KW-0732">Signal</keyword>
<dbReference type="InterPro" id="IPR013686">
    <property type="entry name" value="Polypept-transport_assoc_ShlB"/>
</dbReference>
<dbReference type="RefSeq" id="WP_165973506.1">
    <property type="nucleotide sequence ID" value="NZ_SMCS01000002.1"/>
</dbReference>